<accession>A0A498DG34</accession>
<evidence type="ECO:0000313" key="3">
    <source>
        <dbReference type="Proteomes" id="UP000270219"/>
    </source>
</evidence>
<dbReference type="InterPro" id="IPR054467">
    <property type="entry name" value="YkoP-like_dom"/>
</dbReference>
<evidence type="ECO:0000313" key="2">
    <source>
        <dbReference type="EMBL" id="RLL48505.1"/>
    </source>
</evidence>
<protein>
    <recommendedName>
        <fullName evidence="1">YkoP-like domain-containing protein</fullName>
    </recommendedName>
</protein>
<reference evidence="2 3" key="1">
    <citation type="submission" date="2018-10" db="EMBL/GenBank/DDBJ databases">
        <title>Oceanobacillus sp. YLB-02 draft genome.</title>
        <authorList>
            <person name="Yu L."/>
        </authorList>
    </citation>
    <scope>NUCLEOTIDE SEQUENCE [LARGE SCALE GENOMIC DNA]</scope>
    <source>
        <strain evidence="2 3">YLB-02</strain>
    </source>
</reference>
<sequence>MKKHLITIWNYLDPLYFSITHLDYVLDHRGQQTILRVRLTKYQGRKVILEDGTIIQRNDLMIKIHLHNVKLLKKIENYDNEVRRALFTYKSVKDSLPYLVDYIQGSGYSDQIKGLIGITSLHKGCRRLGFEMYPLENLCYKAFKRIAFYPIHLLSNNKVMSPPMYLMMSKKVLLNKYKS</sequence>
<gene>
    <name evidence="2" type="ORF">D8M04_00095</name>
</gene>
<name>A0A498DG34_9BACI</name>
<feature type="domain" description="YkoP-like" evidence="1">
    <location>
        <begin position="2"/>
        <end position="177"/>
    </location>
</feature>
<dbReference type="AlphaFoldDB" id="A0A498DG34"/>
<organism evidence="2 3">
    <name type="scientific">Oceanobacillus piezotolerans</name>
    <dbReference type="NCBI Taxonomy" id="2448030"/>
    <lineage>
        <taxon>Bacteria</taxon>
        <taxon>Bacillati</taxon>
        <taxon>Bacillota</taxon>
        <taxon>Bacilli</taxon>
        <taxon>Bacillales</taxon>
        <taxon>Bacillaceae</taxon>
        <taxon>Oceanobacillus</taxon>
    </lineage>
</organism>
<dbReference type="EMBL" id="RCHR01000001">
    <property type="protein sequence ID" value="RLL48505.1"/>
    <property type="molecule type" value="Genomic_DNA"/>
</dbReference>
<dbReference type="Proteomes" id="UP000270219">
    <property type="component" value="Unassembled WGS sequence"/>
</dbReference>
<proteinExistence type="predicted"/>
<dbReference type="Pfam" id="PF22790">
    <property type="entry name" value="YkoP"/>
    <property type="match status" value="1"/>
</dbReference>
<dbReference type="OrthoDB" id="1951946at2"/>
<keyword evidence="3" id="KW-1185">Reference proteome</keyword>
<comment type="caution">
    <text evidence="2">The sequence shown here is derived from an EMBL/GenBank/DDBJ whole genome shotgun (WGS) entry which is preliminary data.</text>
</comment>
<evidence type="ECO:0000259" key="1">
    <source>
        <dbReference type="Pfam" id="PF22790"/>
    </source>
</evidence>